<gene>
    <name evidence="1" type="ORF">NDU88_003942</name>
</gene>
<dbReference type="AlphaFoldDB" id="A0AAV7M4V2"/>
<comment type="caution">
    <text evidence="1">The sequence shown here is derived from an EMBL/GenBank/DDBJ whole genome shotgun (WGS) entry which is preliminary data.</text>
</comment>
<evidence type="ECO:0000313" key="1">
    <source>
        <dbReference type="EMBL" id="KAJ1098835.1"/>
    </source>
</evidence>
<dbReference type="Proteomes" id="UP001066276">
    <property type="component" value="Chromosome 10"/>
</dbReference>
<protein>
    <submittedName>
        <fullName evidence="1">Uncharacterized protein</fullName>
    </submittedName>
</protein>
<dbReference type="EMBL" id="JANPWB010000014">
    <property type="protein sequence ID" value="KAJ1098835.1"/>
    <property type="molecule type" value="Genomic_DNA"/>
</dbReference>
<proteinExistence type="predicted"/>
<sequence length="93" mass="10015">MLVGCGATEALGIVAFTFGVYEESTINDQISELSGACLFSKLDLSGYFCGIAAGPGRATSRMEQPQEPSYSMNMIIECTRMHPDPRPSGLFRS</sequence>
<reference evidence="1" key="1">
    <citation type="journal article" date="2022" name="bioRxiv">
        <title>Sequencing and chromosome-scale assembly of the giantPleurodeles waltlgenome.</title>
        <authorList>
            <person name="Brown T."/>
            <person name="Elewa A."/>
            <person name="Iarovenko S."/>
            <person name="Subramanian E."/>
            <person name="Araus A.J."/>
            <person name="Petzold A."/>
            <person name="Susuki M."/>
            <person name="Suzuki K.-i.T."/>
            <person name="Hayashi T."/>
            <person name="Toyoda A."/>
            <person name="Oliveira C."/>
            <person name="Osipova E."/>
            <person name="Leigh N.D."/>
            <person name="Simon A."/>
            <person name="Yun M.H."/>
        </authorList>
    </citation>
    <scope>NUCLEOTIDE SEQUENCE</scope>
    <source>
        <strain evidence="1">20211129_DDA</strain>
        <tissue evidence="1">Liver</tissue>
    </source>
</reference>
<name>A0AAV7M4V2_PLEWA</name>
<keyword evidence="2" id="KW-1185">Reference proteome</keyword>
<organism evidence="1 2">
    <name type="scientific">Pleurodeles waltl</name>
    <name type="common">Iberian ribbed newt</name>
    <dbReference type="NCBI Taxonomy" id="8319"/>
    <lineage>
        <taxon>Eukaryota</taxon>
        <taxon>Metazoa</taxon>
        <taxon>Chordata</taxon>
        <taxon>Craniata</taxon>
        <taxon>Vertebrata</taxon>
        <taxon>Euteleostomi</taxon>
        <taxon>Amphibia</taxon>
        <taxon>Batrachia</taxon>
        <taxon>Caudata</taxon>
        <taxon>Salamandroidea</taxon>
        <taxon>Salamandridae</taxon>
        <taxon>Pleurodelinae</taxon>
        <taxon>Pleurodeles</taxon>
    </lineage>
</organism>
<accession>A0AAV7M4V2</accession>
<evidence type="ECO:0000313" key="2">
    <source>
        <dbReference type="Proteomes" id="UP001066276"/>
    </source>
</evidence>